<dbReference type="Gene3D" id="3.30.890.10">
    <property type="entry name" value="Methyl-cpg-binding Protein 2, Chain A"/>
    <property type="match status" value="1"/>
</dbReference>
<keyword evidence="5" id="KW-0805">Transcription regulation</keyword>
<evidence type="ECO:0000256" key="1">
    <source>
        <dbReference type="ARBA" id="ARBA00004123"/>
    </source>
</evidence>
<reference evidence="12" key="2">
    <citation type="journal article" date="2024" name="Plant">
        <title>Genomic evolution and insights into agronomic trait innovations of Sesamum species.</title>
        <authorList>
            <person name="Miao H."/>
            <person name="Wang L."/>
            <person name="Qu L."/>
            <person name="Liu H."/>
            <person name="Sun Y."/>
            <person name="Le M."/>
            <person name="Wang Q."/>
            <person name="Wei S."/>
            <person name="Zheng Y."/>
            <person name="Lin W."/>
            <person name="Duan Y."/>
            <person name="Cao H."/>
            <person name="Xiong S."/>
            <person name="Wang X."/>
            <person name="Wei L."/>
            <person name="Li C."/>
            <person name="Ma Q."/>
            <person name="Ju M."/>
            <person name="Zhao R."/>
            <person name="Li G."/>
            <person name="Mu C."/>
            <person name="Tian Q."/>
            <person name="Mei H."/>
            <person name="Zhang T."/>
            <person name="Gao T."/>
            <person name="Zhang H."/>
        </authorList>
    </citation>
    <scope>NUCLEOTIDE SEQUENCE</scope>
    <source>
        <strain evidence="12">K16</strain>
    </source>
</reference>
<accession>A0AAE1WNI6</accession>
<keyword evidence="6" id="KW-0238">DNA-binding</keyword>
<dbReference type="PROSITE" id="PS51050">
    <property type="entry name" value="ZF_CW"/>
    <property type="match status" value="1"/>
</dbReference>
<evidence type="ECO:0000256" key="8">
    <source>
        <dbReference type="ARBA" id="ARBA00023242"/>
    </source>
</evidence>
<feature type="region of interest" description="Disordered" evidence="9">
    <location>
        <begin position="317"/>
        <end position="364"/>
    </location>
</feature>
<dbReference type="InterPro" id="IPR016177">
    <property type="entry name" value="DNA-bd_dom_sf"/>
</dbReference>
<keyword evidence="13" id="KW-1185">Reference proteome</keyword>
<evidence type="ECO:0000256" key="3">
    <source>
        <dbReference type="ARBA" id="ARBA00022771"/>
    </source>
</evidence>
<comment type="caution">
    <text evidence="12">The sequence shown here is derived from an EMBL/GenBank/DDBJ whole genome shotgun (WGS) entry which is preliminary data.</text>
</comment>
<feature type="compositionally biased region" description="Basic residues" evidence="9">
    <location>
        <begin position="334"/>
        <end position="344"/>
    </location>
</feature>
<protein>
    <submittedName>
        <fullName evidence="12">Methyl-CpG-binding domain-containing protein 2</fullName>
    </submittedName>
</protein>
<dbReference type="PANTHER" id="PTHR36724:SF1">
    <property type="entry name" value="COMPLEX 1 LYR-LIKE PROTEIN"/>
    <property type="match status" value="1"/>
</dbReference>
<keyword evidence="3" id="KW-0863">Zinc-finger</keyword>
<evidence type="ECO:0000259" key="11">
    <source>
        <dbReference type="PROSITE" id="PS51050"/>
    </source>
</evidence>
<dbReference type="PANTHER" id="PTHR36724">
    <property type="entry name" value="COMPLEX 1 LYR-LIKE PROTEIN"/>
    <property type="match status" value="1"/>
</dbReference>
<evidence type="ECO:0000256" key="2">
    <source>
        <dbReference type="ARBA" id="ARBA00022723"/>
    </source>
</evidence>
<keyword evidence="2" id="KW-0479">Metal-binding</keyword>
<dbReference type="InterPro" id="IPR011124">
    <property type="entry name" value="Znf_CW"/>
</dbReference>
<sequence>MAKGLIWATAEDMARNRGRMLSVYRQILRSLNSPYLPLNLAARLAKKAEARAIFLVGSEERSLHNVEDLIDTAELAHQEFCELLNLIPKLVLYDPSVNNAGTTENEPDPVDYQRPPFQRPHPFSNQTPRVLPSIGAFTVQCANCFKWRLIPTKEKYEEIREHIMEQPFLCETAREWRPDVSCDDPPDITQDGSRLWAIDKPSIAQPPPGWQRLLRIRGDGAVEEAVHEGIMLHLQARLRSMVEIQRYINEHPEYIEQGVSLSQFSFQIPRPLQENYVRKRPARATPPNDADDLGMHISSILRSGSFVSESRTQWPRLSTDYSEGPCSNLEIQSAKKKKTPSKRRSNGDLVYNHNDVNVEEPQLL</sequence>
<evidence type="ECO:0000259" key="10">
    <source>
        <dbReference type="PROSITE" id="PS50982"/>
    </source>
</evidence>
<dbReference type="EMBL" id="JACGWL010000008">
    <property type="protein sequence ID" value="KAK4396667.1"/>
    <property type="molecule type" value="Genomic_DNA"/>
</dbReference>
<gene>
    <name evidence="12" type="ORF">Sango_1503300</name>
</gene>
<dbReference type="PROSITE" id="PS50982">
    <property type="entry name" value="MBD"/>
    <property type="match status" value="1"/>
</dbReference>
<dbReference type="GO" id="GO:0003677">
    <property type="term" value="F:DNA binding"/>
    <property type="evidence" value="ECO:0007669"/>
    <property type="project" value="UniProtKB-KW"/>
</dbReference>
<dbReference type="GO" id="GO:0005634">
    <property type="term" value="C:nucleus"/>
    <property type="evidence" value="ECO:0007669"/>
    <property type="project" value="UniProtKB-SubCell"/>
</dbReference>
<dbReference type="Proteomes" id="UP001289374">
    <property type="component" value="Unassembled WGS sequence"/>
</dbReference>
<dbReference type="Pfam" id="PF07496">
    <property type="entry name" value="zf-CW"/>
    <property type="match status" value="1"/>
</dbReference>
<evidence type="ECO:0000256" key="7">
    <source>
        <dbReference type="ARBA" id="ARBA00023163"/>
    </source>
</evidence>
<comment type="subcellular location">
    <subcellularLocation>
        <location evidence="1">Nucleus</location>
    </subcellularLocation>
</comment>
<dbReference type="GO" id="GO:0008270">
    <property type="term" value="F:zinc ion binding"/>
    <property type="evidence" value="ECO:0007669"/>
    <property type="project" value="UniProtKB-KW"/>
</dbReference>
<keyword evidence="8" id="KW-0539">Nucleus</keyword>
<dbReference type="InterPro" id="IPR001739">
    <property type="entry name" value="Methyl_CpG_DNA-bd"/>
</dbReference>
<evidence type="ECO:0000256" key="5">
    <source>
        <dbReference type="ARBA" id="ARBA00023015"/>
    </source>
</evidence>
<dbReference type="AlphaFoldDB" id="A0AAE1WNI6"/>
<evidence type="ECO:0000313" key="12">
    <source>
        <dbReference type="EMBL" id="KAK4396667.1"/>
    </source>
</evidence>
<organism evidence="12 13">
    <name type="scientific">Sesamum angolense</name>
    <dbReference type="NCBI Taxonomy" id="2727404"/>
    <lineage>
        <taxon>Eukaryota</taxon>
        <taxon>Viridiplantae</taxon>
        <taxon>Streptophyta</taxon>
        <taxon>Embryophyta</taxon>
        <taxon>Tracheophyta</taxon>
        <taxon>Spermatophyta</taxon>
        <taxon>Magnoliopsida</taxon>
        <taxon>eudicotyledons</taxon>
        <taxon>Gunneridae</taxon>
        <taxon>Pentapetalae</taxon>
        <taxon>asterids</taxon>
        <taxon>lamiids</taxon>
        <taxon>Lamiales</taxon>
        <taxon>Pedaliaceae</taxon>
        <taxon>Sesamum</taxon>
    </lineage>
</organism>
<evidence type="ECO:0000256" key="9">
    <source>
        <dbReference type="SAM" id="MobiDB-lite"/>
    </source>
</evidence>
<keyword evidence="7" id="KW-0804">Transcription</keyword>
<dbReference type="InterPro" id="IPR056185">
    <property type="entry name" value="LYRM_2_plant"/>
</dbReference>
<feature type="domain" description="CW-type" evidence="11">
    <location>
        <begin position="131"/>
        <end position="190"/>
    </location>
</feature>
<proteinExistence type="predicted"/>
<dbReference type="Pfam" id="PF23655">
    <property type="entry name" value="LYRM_2"/>
    <property type="match status" value="1"/>
</dbReference>
<feature type="domain" description="MBD" evidence="10">
    <location>
        <begin position="196"/>
        <end position="271"/>
    </location>
</feature>
<dbReference type="SUPFAM" id="SSF54171">
    <property type="entry name" value="DNA-binding domain"/>
    <property type="match status" value="1"/>
</dbReference>
<reference evidence="12" key="1">
    <citation type="submission" date="2020-06" db="EMBL/GenBank/DDBJ databases">
        <authorList>
            <person name="Li T."/>
            <person name="Hu X."/>
            <person name="Zhang T."/>
            <person name="Song X."/>
            <person name="Zhang H."/>
            <person name="Dai N."/>
            <person name="Sheng W."/>
            <person name="Hou X."/>
            <person name="Wei L."/>
        </authorList>
    </citation>
    <scope>NUCLEOTIDE SEQUENCE</scope>
    <source>
        <strain evidence="12">K16</strain>
        <tissue evidence="12">Leaf</tissue>
    </source>
</reference>
<name>A0AAE1WNI6_9LAMI</name>
<keyword evidence="4" id="KW-0862">Zinc</keyword>
<evidence type="ECO:0000313" key="13">
    <source>
        <dbReference type="Proteomes" id="UP001289374"/>
    </source>
</evidence>
<evidence type="ECO:0000256" key="4">
    <source>
        <dbReference type="ARBA" id="ARBA00022833"/>
    </source>
</evidence>
<evidence type="ECO:0000256" key="6">
    <source>
        <dbReference type="ARBA" id="ARBA00023125"/>
    </source>
</evidence>